<dbReference type="InterPro" id="IPR048494">
    <property type="entry name" value="Dit-like_N"/>
</dbReference>
<dbReference type="RefSeq" id="WP_138225715.1">
    <property type="nucleotide sequence ID" value="NZ_CP040396.1"/>
</dbReference>
<dbReference type="Proteomes" id="UP000300879">
    <property type="component" value="Chromosome"/>
</dbReference>
<feature type="region of interest" description="Disordered" evidence="1">
    <location>
        <begin position="132"/>
        <end position="182"/>
    </location>
</feature>
<sequence>MATINGHYLSVAEETPEFAVDVTDQPVEKEVDVSDHVQRKLRNMSITGTVVEDAAKIERFLKTAVDQGEVVRYVGRTTFSGLITSFTPTRTYRNATGFDFSITIKEVRFASSSYVKDLPLPVKAQVAKIVNSGTKQKKSNKKSEKKATTKKTAKATTTKKTSKKAKEQVQKVKFKLGSPWAD</sequence>
<dbReference type="Pfam" id="PF21821">
    <property type="entry name" value="Dit_like"/>
    <property type="match status" value="1"/>
</dbReference>
<dbReference type="AlphaFoldDB" id="A0A4P8XK05"/>
<evidence type="ECO:0000259" key="2">
    <source>
        <dbReference type="Pfam" id="PF21821"/>
    </source>
</evidence>
<feature type="domain" description="Dit-like phage tail protein N-terminal" evidence="2">
    <location>
        <begin position="11"/>
        <end position="116"/>
    </location>
</feature>
<evidence type="ECO:0000313" key="4">
    <source>
        <dbReference type="Proteomes" id="UP000300879"/>
    </source>
</evidence>
<dbReference type="KEGG" id="palo:E6C60_2013"/>
<evidence type="ECO:0000313" key="3">
    <source>
        <dbReference type="EMBL" id="QCT02728.1"/>
    </source>
</evidence>
<organism evidence="3 4">
    <name type="scientific">Paenibacillus algicola</name>
    <dbReference type="NCBI Taxonomy" id="2565926"/>
    <lineage>
        <taxon>Bacteria</taxon>
        <taxon>Bacillati</taxon>
        <taxon>Bacillota</taxon>
        <taxon>Bacilli</taxon>
        <taxon>Bacillales</taxon>
        <taxon>Paenibacillaceae</taxon>
        <taxon>Paenibacillus</taxon>
    </lineage>
</organism>
<dbReference type="EMBL" id="CP040396">
    <property type="protein sequence ID" value="QCT02728.1"/>
    <property type="molecule type" value="Genomic_DNA"/>
</dbReference>
<keyword evidence="4" id="KW-1185">Reference proteome</keyword>
<protein>
    <recommendedName>
        <fullName evidence="2">Dit-like phage tail protein N-terminal domain-containing protein</fullName>
    </recommendedName>
</protein>
<name>A0A4P8XK05_9BACL</name>
<dbReference type="OrthoDB" id="2969869at2"/>
<reference evidence="3 4" key="1">
    <citation type="submission" date="2019-05" db="EMBL/GenBank/DDBJ databases">
        <authorList>
            <person name="Chen C."/>
        </authorList>
    </citation>
    <scope>NUCLEOTIDE SEQUENCE [LARGE SCALE GENOMIC DNA]</scope>
    <source>
        <strain evidence="3 4">HB172198</strain>
    </source>
</reference>
<accession>A0A4P8XK05</accession>
<evidence type="ECO:0000256" key="1">
    <source>
        <dbReference type="SAM" id="MobiDB-lite"/>
    </source>
</evidence>
<proteinExistence type="predicted"/>
<gene>
    <name evidence="3" type="ORF">E6C60_2013</name>
</gene>